<keyword evidence="11" id="KW-1185">Reference proteome</keyword>
<dbReference type="SMART" id="SM00387">
    <property type="entry name" value="HATPase_c"/>
    <property type="match status" value="1"/>
</dbReference>
<evidence type="ECO:0000256" key="2">
    <source>
        <dbReference type="ARBA" id="ARBA00012438"/>
    </source>
</evidence>
<dbReference type="PROSITE" id="PS50109">
    <property type="entry name" value="HIS_KIN"/>
    <property type="match status" value="1"/>
</dbReference>
<dbReference type="RefSeq" id="WP_265262631.1">
    <property type="nucleotide sequence ID" value="NZ_JAIHOM010000005.1"/>
</dbReference>
<keyword evidence="7" id="KW-0175">Coiled coil</keyword>
<dbReference type="CDD" id="cd16922">
    <property type="entry name" value="HATPase_EvgS-ArcB-TorS-like"/>
    <property type="match status" value="1"/>
</dbReference>
<dbReference type="CDD" id="cd19920">
    <property type="entry name" value="REC_PA4781-like"/>
    <property type="match status" value="1"/>
</dbReference>
<sequence>MTGNTEPSKGKILVVDDLPENLRLLAEVLSQKGYEVRLAPDGKFALASISRFRPDLILLDINMPQMDGYEVCRYLKSQPQTVDIPVIFLSAYQEVLDKQKAFAVGGVDYISKPFQVEEVLLRVENHLKLQRLHQEVISQREELKARNEELQREIVERRNAEELAHSALNAKNQFLAQVNHELRTPLSVILGFARIMRHYSPHSAEEEKWLDTIIRNGEHLLALINDVLDLAKIEAGRVTLEENEVTISVLLNDLRSAFLLPSQEKGLEFEVDCASAVPKVIYTDEVKLRQVLINLLSNAVKFTEQGKVRLQVTPIYEQEDQPPTALKFAVKDSGEGIAPEEINKLFEAFAQTRAGRKSSSKGTGLGLVISQNFVRLLGGKIEVESRYQQGSCFHFNLPLKTPTALASPKPSSGELHCPIVSLCPDSQPCRVLIVDDYPDNRAFLEKRLTSLGFEVEEAQDGYEAIAQWRAWHPHLILMDLLMPNCDGYEATQQIRQQEETAPTVIFALTTDISPASRDLTQQVGCNDILYKPIDEQQLFTRIAQALQLSYVYASPSPDGVRSGIPSYGLLSVADLQVMPTEWVTKVHYAAQALDVEQIRTLMTEIPASAESLSTQLKLLLDNFDLDTLRQLTTPD</sequence>
<organism evidence="10 11">
    <name type="scientific">Spirulina subsalsa FACHB-351</name>
    <dbReference type="NCBI Taxonomy" id="234711"/>
    <lineage>
        <taxon>Bacteria</taxon>
        <taxon>Bacillati</taxon>
        <taxon>Cyanobacteriota</taxon>
        <taxon>Cyanophyceae</taxon>
        <taxon>Spirulinales</taxon>
        <taxon>Spirulinaceae</taxon>
        <taxon>Spirulina</taxon>
    </lineage>
</organism>
<dbReference type="PRINTS" id="PR00344">
    <property type="entry name" value="BCTRLSENSOR"/>
</dbReference>
<dbReference type="SUPFAM" id="SSF55874">
    <property type="entry name" value="ATPase domain of HSP90 chaperone/DNA topoisomerase II/histidine kinase"/>
    <property type="match status" value="1"/>
</dbReference>
<dbReference type="Pfam" id="PF02518">
    <property type="entry name" value="HATPase_c"/>
    <property type="match status" value="1"/>
</dbReference>
<dbReference type="CDD" id="cd17546">
    <property type="entry name" value="REC_hyHK_CKI1_RcsC-like"/>
    <property type="match status" value="1"/>
</dbReference>
<feature type="domain" description="Response regulatory" evidence="9">
    <location>
        <begin position="11"/>
        <end position="127"/>
    </location>
</feature>
<feature type="coiled-coil region" evidence="7">
    <location>
        <begin position="129"/>
        <end position="163"/>
    </location>
</feature>
<evidence type="ECO:0000256" key="7">
    <source>
        <dbReference type="SAM" id="Coils"/>
    </source>
</evidence>
<dbReference type="InterPro" id="IPR003661">
    <property type="entry name" value="HisK_dim/P_dom"/>
</dbReference>
<dbReference type="PROSITE" id="PS50110">
    <property type="entry name" value="RESPONSE_REGULATORY"/>
    <property type="match status" value="2"/>
</dbReference>
<dbReference type="InterPro" id="IPR036890">
    <property type="entry name" value="HATPase_C_sf"/>
</dbReference>
<dbReference type="Gene3D" id="3.30.565.10">
    <property type="entry name" value="Histidine kinase-like ATPase, C-terminal domain"/>
    <property type="match status" value="1"/>
</dbReference>
<keyword evidence="3 6" id="KW-0597">Phosphoprotein</keyword>
<dbReference type="Pfam" id="PF00072">
    <property type="entry name" value="Response_reg"/>
    <property type="match status" value="2"/>
</dbReference>
<feature type="modified residue" description="4-aspartylphosphate" evidence="6">
    <location>
        <position position="479"/>
    </location>
</feature>
<dbReference type="PANTHER" id="PTHR45339">
    <property type="entry name" value="HYBRID SIGNAL TRANSDUCTION HISTIDINE KINASE J"/>
    <property type="match status" value="1"/>
</dbReference>
<keyword evidence="5" id="KW-0902">Two-component regulatory system</keyword>
<evidence type="ECO:0000256" key="1">
    <source>
        <dbReference type="ARBA" id="ARBA00000085"/>
    </source>
</evidence>
<reference evidence="10 11" key="1">
    <citation type="submission" date="2021-08" db="EMBL/GenBank/DDBJ databases">
        <title>Draft genome sequence of Spirulina subsalsa with high tolerance to salinity and hype-accumulation of phycocyanin.</title>
        <authorList>
            <person name="Pei H."/>
            <person name="Jiang L."/>
        </authorList>
    </citation>
    <scope>NUCLEOTIDE SEQUENCE [LARGE SCALE GENOMIC DNA]</scope>
    <source>
        <strain evidence="10 11">FACHB-351</strain>
    </source>
</reference>
<dbReference type="Gene3D" id="3.40.50.2300">
    <property type="match status" value="2"/>
</dbReference>
<evidence type="ECO:0000259" key="9">
    <source>
        <dbReference type="PROSITE" id="PS50110"/>
    </source>
</evidence>
<comment type="catalytic activity">
    <reaction evidence="1">
        <text>ATP + protein L-histidine = ADP + protein N-phospho-L-histidine.</text>
        <dbReference type="EC" id="2.7.13.3"/>
    </reaction>
</comment>
<evidence type="ECO:0000256" key="5">
    <source>
        <dbReference type="ARBA" id="ARBA00023012"/>
    </source>
</evidence>
<evidence type="ECO:0000259" key="8">
    <source>
        <dbReference type="PROSITE" id="PS50109"/>
    </source>
</evidence>
<dbReference type="SUPFAM" id="SSF47384">
    <property type="entry name" value="Homodimeric domain of signal transducing histidine kinase"/>
    <property type="match status" value="1"/>
</dbReference>
<dbReference type="InterPro" id="IPR001789">
    <property type="entry name" value="Sig_transdc_resp-reg_receiver"/>
</dbReference>
<feature type="modified residue" description="4-aspartylphosphate" evidence="6">
    <location>
        <position position="60"/>
    </location>
</feature>
<dbReference type="InterPro" id="IPR036097">
    <property type="entry name" value="HisK_dim/P_sf"/>
</dbReference>
<evidence type="ECO:0000313" key="10">
    <source>
        <dbReference type="EMBL" id="MCW6034971.1"/>
    </source>
</evidence>
<name>A0ABT3L0E8_9CYAN</name>
<dbReference type="InterPro" id="IPR004358">
    <property type="entry name" value="Sig_transdc_His_kin-like_C"/>
</dbReference>
<dbReference type="SUPFAM" id="SSF52172">
    <property type="entry name" value="CheY-like"/>
    <property type="match status" value="2"/>
</dbReference>
<dbReference type="Pfam" id="PF00512">
    <property type="entry name" value="HisKA"/>
    <property type="match status" value="1"/>
</dbReference>
<dbReference type="SMART" id="SM00448">
    <property type="entry name" value="REC"/>
    <property type="match status" value="2"/>
</dbReference>
<protein>
    <recommendedName>
        <fullName evidence="2">histidine kinase</fullName>
        <ecNumber evidence="2">2.7.13.3</ecNumber>
    </recommendedName>
</protein>
<comment type="caution">
    <text evidence="10">The sequence shown here is derived from an EMBL/GenBank/DDBJ whole genome shotgun (WGS) entry which is preliminary data.</text>
</comment>
<evidence type="ECO:0000256" key="3">
    <source>
        <dbReference type="ARBA" id="ARBA00022553"/>
    </source>
</evidence>
<keyword evidence="4" id="KW-0418">Kinase</keyword>
<dbReference type="Proteomes" id="UP001526426">
    <property type="component" value="Unassembled WGS sequence"/>
</dbReference>
<accession>A0ABT3L0E8</accession>
<feature type="domain" description="Histidine kinase" evidence="8">
    <location>
        <begin position="177"/>
        <end position="401"/>
    </location>
</feature>
<dbReference type="SMART" id="SM00388">
    <property type="entry name" value="HisKA"/>
    <property type="match status" value="1"/>
</dbReference>
<dbReference type="InterPro" id="IPR003594">
    <property type="entry name" value="HATPase_dom"/>
</dbReference>
<dbReference type="PANTHER" id="PTHR45339:SF1">
    <property type="entry name" value="HYBRID SIGNAL TRANSDUCTION HISTIDINE KINASE J"/>
    <property type="match status" value="1"/>
</dbReference>
<proteinExistence type="predicted"/>
<dbReference type="EC" id="2.7.13.3" evidence="2"/>
<dbReference type="CDD" id="cd00082">
    <property type="entry name" value="HisKA"/>
    <property type="match status" value="1"/>
</dbReference>
<dbReference type="Gene3D" id="1.10.287.130">
    <property type="match status" value="1"/>
</dbReference>
<feature type="domain" description="Response regulatory" evidence="9">
    <location>
        <begin position="430"/>
        <end position="546"/>
    </location>
</feature>
<evidence type="ECO:0000256" key="4">
    <source>
        <dbReference type="ARBA" id="ARBA00022777"/>
    </source>
</evidence>
<keyword evidence="4" id="KW-0808">Transferase</keyword>
<dbReference type="EMBL" id="JAIHOM010000005">
    <property type="protein sequence ID" value="MCW6034971.1"/>
    <property type="molecule type" value="Genomic_DNA"/>
</dbReference>
<evidence type="ECO:0000313" key="11">
    <source>
        <dbReference type="Proteomes" id="UP001526426"/>
    </source>
</evidence>
<evidence type="ECO:0000256" key="6">
    <source>
        <dbReference type="PROSITE-ProRule" id="PRU00169"/>
    </source>
</evidence>
<dbReference type="InterPro" id="IPR005467">
    <property type="entry name" value="His_kinase_dom"/>
</dbReference>
<dbReference type="InterPro" id="IPR011006">
    <property type="entry name" value="CheY-like_superfamily"/>
</dbReference>
<gene>
    <name evidence="10" type="ORF">K4A83_01610</name>
</gene>